<dbReference type="Proteomes" id="UP000324065">
    <property type="component" value="Unassembled WGS sequence"/>
</dbReference>
<keyword evidence="1" id="KW-0472">Membrane</keyword>
<evidence type="ECO:0000256" key="1">
    <source>
        <dbReference type="SAM" id="Phobius"/>
    </source>
</evidence>
<keyword evidence="1" id="KW-1133">Transmembrane helix</keyword>
<dbReference type="InterPro" id="IPR009936">
    <property type="entry name" value="DUF1468"/>
</dbReference>
<feature type="transmembrane region" description="Helical" evidence="1">
    <location>
        <begin position="6"/>
        <end position="23"/>
    </location>
</feature>
<dbReference type="OrthoDB" id="1684085at2"/>
<evidence type="ECO:0000313" key="4">
    <source>
        <dbReference type="Proteomes" id="UP000324065"/>
    </source>
</evidence>
<comment type="caution">
    <text evidence="3">The sequence shown here is derived from an EMBL/GenBank/DDBJ whole genome shotgun (WGS) entry which is preliminary data.</text>
</comment>
<name>A0A5M6I7Q7_9PROT</name>
<reference evidence="3 4" key="1">
    <citation type="submission" date="2019-09" db="EMBL/GenBank/DDBJ databases">
        <title>Genome sequence of Roseospira marina, one of the more divergent members of the non-sulfur purple photosynthetic bacterial family, the Rhodospirillaceae.</title>
        <authorList>
            <person name="Meyer T."/>
            <person name="Kyndt J."/>
        </authorList>
    </citation>
    <scope>NUCLEOTIDE SEQUENCE [LARGE SCALE GENOMIC DNA]</scope>
    <source>
        <strain evidence="3 4">DSM 15113</strain>
    </source>
</reference>
<accession>A0A5M6I7Q7</accession>
<feature type="transmembrane region" description="Helical" evidence="1">
    <location>
        <begin position="108"/>
        <end position="129"/>
    </location>
</feature>
<keyword evidence="4" id="KW-1185">Reference proteome</keyword>
<gene>
    <name evidence="3" type="ORF">F1188_16970</name>
</gene>
<evidence type="ECO:0000259" key="2">
    <source>
        <dbReference type="Pfam" id="PF07331"/>
    </source>
</evidence>
<dbReference type="EMBL" id="VWPJ01000020">
    <property type="protein sequence ID" value="KAA5604260.1"/>
    <property type="molecule type" value="Genomic_DNA"/>
</dbReference>
<keyword evidence="1" id="KW-0812">Transmembrane</keyword>
<sequence length="140" mass="15597">MSRRAIPILVLLMSVFWFYKGVFDYGVWYNDGPGGGFMPVFASSLAALFAVILLVKPDTTAQAIPPAAFIPLGMVGAAFTLSMLVGLLPALAVMLFLWLWLLERYRPLTSLFITFWPMLVVYGIFRLWLNVPFPTGLFGV</sequence>
<protein>
    <recommendedName>
        <fullName evidence="2">DUF1468 domain-containing protein</fullName>
    </recommendedName>
</protein>
<dbReference type="RefSeq" id="WP_150063637.1">
    <property type="nucleotide sequence ID" value="NZ_JACHII010000016.1"/>
</dbReference>
<feature type="transmembrane region" description="Helical" evidence="1">
    <location>
        <begin position="35"/>
        <end position="55"/>
    </location>
</feature>
<organism evidence="3 4">
    <name type="scientific">Roseospira marina</name>
    <dbReference type="NCBI Taxonomy" id="140057"/>
    <lineage>
        <taxon>Bacteria</taxon>
        <taxon>Pseudomonadati</taxon>
        <taxon>Pseudomonadota</taxon>
        <taxon>Alphaproteobacteria</taxon>
        <taxon>Rhodospirillales</taxon>
        <taxon>Rhodospirillaceae</taxon>
        <taxon>Roseospira</taxon>
    </lineage>
</organism>
<dbReference type="AlphaFoldDB" id="A0A5M6I7Q7"/>
<evidence type="ECO:0000313" key="3">
    <source>
        <dbReference type="EMBL" id="KAA5604260.1"/>
    </source>
</evidence>
<feature type="transmembrane region" description="Helical" evidence="1">
    <location>
        <begin position="75"/>
        <end position="101"/>
    </location>
</feature>
<feature type="domain" description="DUF1468" evidence="2">
    <location>
        <begin position="6"/>
        <end position="134"/>
    </location>
</feature>
<proteinExistence type="predicted"/>
<dbReference type="Pfam" id="PF07331">
    <property type="entry name" value="TctB"/>
    <property type="match status" value="1"/>
</dbReference>